<dbReference type="WBParaSite" id="HCON_00098032-00001">
    <property type="protein sequence ID" value="HCON_00098032-00001"/>
    <property type="gene ID" value="HCON_00098032"/>
</dbReference>
<dbReference type="AlphaFoldDB" id="A0A7I4YIU2"/>
<dbReference type="Proteomes" id="UP000025227">
    <property type="component" value="Unplaced"/>
</dbReference>
<protein>
    <submittedName>
        <fullName evidence="2">Kinesin motor domain-containing protein</fullName>
    </submittedName>
</protein>
<sequence>DVFRRRLVCNHRSCSRTTIVPNTPRKYSAYSWTRACGSVRKLSTSPRTRVCDSVRKLSTSPRTSACDSVRKLSASACSVARNNSYFRESSLWDVIDQTELSMGIFQRVEALSNSYFPRYSLE</sequence>
<organism evidence="1 2">
    <name type="scientific">Haemonchus contortus</name>
    <name type="common">Barber pole worm</name>
    <dbReference type="NCBI Taxonomy" id="6289"/>
    <lineage>
        <taxon>Eukaryota</taxon>
        <taxon>Metazoa</taxon>
        <taxon>Ecdysozoa</taxon>
        <taxon>Nematoda</taxon>
        <taxon>Chromadorea</taxon>
        <taxon>Rhabditida</taxon>
        <taxon>Rhabditina</taxon>
        <taxon>Rhabditomorpha</taxon>
        <taxon>Strongyloidea</taxon>
        <taxon>Trichostrongylidae</taxon>
        <taxon>Haemonchus</taxon>
    </lineage>
</organism>
<reference evidence="2" key="1">
    <citation type="submission" date="2020-12" db="UniProtKB">
        <authorList>
            <consortium name="WormBaseParasite"/>
        </authorList>
    </citation>
    <scope>IDENTIFICATION</scope>
    <source>
        <strain evidence="2">MHco3</strain>
    </source>
</reference>
<name>A0A7I4YIU2_HAECO</name>
<accession>A0A7I4YIU2</accession>
<keyword evidence="1" id="KW-1185">Reference proteome</keyword>
<proteinExistence type="predicted"/>
<evidence type="ECO:0000313" key="2">
    <source>
        <dbReference type="WBParaSite" id="HCON_00098032-00001"/>
    </source>
</evidence>
<evidence type="ECO:0000313" key="1">
    <source>
        <dbReference type="Proteomes" id="UP000025227"/>
    </source>
</evidence>